<feature type="region of interest" description="Disordered" evidence="2">
    <location>
        <begin position="1"/>
        <end position="23"/>
    </location>
</feature>
<dbReference type="InterPro" id="IPR000210">
    <property type="entry name" value="BTB/POZ_dom"/>
</dbReference>
<name>A0A3G5AC67_9VIRU</name>
<evidence type="ECO:0000256" key="2">
    <source>
        <dbReference type="SAM" id="MobiDB-lite"/>
    </source>
</evidence>
<gene>
    <name evidence="4" type="ORF">Hyperionvirus3_55</name>
</gene>
<dbReference type="EMBL" id="MK072385">
    <property type="protein sequence ID" value="AYV82909.1"/>
    <property type="molecule type" value="Genomic_DNA"/>
</dbReference>
<dbReference type="Gene3D" id="3.30.710.10">
    <property type="entry name" value="Potassium Channel Kv1.1, Chain A"/>
    <property type="match status" value="1"/>
</dbReference>
<reference evidence="4" key="1">
    <citation type="submission" date="2018-10" db="EMBL/GenBank/DDBJ databases">
        <title>Hidden diversity of soil giant viruses.</title>
        <authorList>
            <person name="Schulz F."/>
            <person name="Alteio L."/>
            <person name="Goudeau D."/>
            <person name="Ryan E.M."/>
            <person name="Malmstrom R.R."/>
            <person name="Blanchard J."/>
            <person name="Woyke T."/>
        </authorList>
    </citation>
    <scope>NUCLEOTIDE SEQUENCE</scope>
    <source>
        <strain evidence="4">HYV1</strain>
    </source>
</reference>
<accession>A0A3G5AC67</accession>
<evidence type="ECO:0000256" key="1">
    <source>
        <dbReference type="ARBA" id="ARBA00006497"/>
    </source>
</evidence>
<dbReference type="InterPro" id="IPR011333">
    <property type="entry name" value="SKP1/BTB/POZ_sf"/>
</dbReference>
<dbReference type="SMART" id="SM00225">
    <property type="entry name" value="BTB"/>
    <property type="match status" value="1"/>
</dbReference>
<protein>
    <recommendedName>
        <fullName evidence="3">BTB domain-containing protein</fullName>
    </recommendedName>
</protein>
<dbReference type="CDD" id="cd18186">
    <property type="entry name" value="BTB_POZ_ZBTB_KLHL-like"/>
    <property type="match status" value="1"/>
</dbReference>
<feature type="domain" description="BTB" evidence="3">
    <location>
        <begin position="55"/>
        <end position="122"/>
    </location>
</feature>
<proteinExistence type="inferred from homology"/>
<dbReference type="Pfam" id="PF00651">
    <property type="entry name" value="BTB"/>
    <property type="match status" value="1"/>
</dbReference>
<evidence type="ECO:0000259" key="3">
    <source>
        <dbReference type="PROSITE" id="PS50097"/>
    </source>
</evidence>
<dbReference type="PROSITE" id="PS50097">
    <property type="entry name" value="BTB"/>
    <property type="match status" value="1"/>
</dbReference>
<comment type="similarity">
    <text evidence="1">Belongs to the mimivirus BTB/WD family.</text>
</comment>
<evidence type="ECO:0000313" key="4">
    <source>
        <dbReference type="EMBL" id="AYV82909.1"/>
    </source>
</evidence>
<organism evidence="4">
    <name type="scientific">Hyperionvirus sp</name>
    <dbReference type="NCBI Taxonomy" id="2487770"/>
    <lineage>
        <taxon>Viruses</taxon>
        <taxon>Varidnaviria</taxon>
        <taxon>Bamfordvirae</taxon>
        <taxon>Nucleocytoviricota</taxon>
        <taxon>Megaviricetes</taxon>
        <taxon>Imitervirales</taxon>
        <taxon>Mimiviridae</taxon>
        <taxon>Klosneuvirinae</taxon>
    </lineage>
</organism>
<sequence length="320" mass="36560">MSAEAKTIEKPIEKSPPSEKSKEVQLKLQLNEAGNDKLCEDLMKRNKELYESNTGDYKISCKGKTFKVHSVFLKNASLFFASLIKDFIAKNTEFQSEIKEDKPELIDLMLNYIYRNQIDTTLKLCDMIDFLLLLDRYEIKDNVVLNTNILNQITEENAAGIVILIENHLGDGQIFEEIYDKAIKLLGRKYVKAKSTANETESCYDNIKPGESERPKNFVTHICCKHYKSHPKSWLSQPSGLGIENNGVMCCIYFTNAGWGDRDLKTTTQSICREFCCAHRTTQPTHSKIGFSDGATAKHYNEFKSFSENIQKDIVRHIIS</sequence>
<dbReference type="SUPFAM" id="SSF54695">
    <property type="entry name" value="POZ domain"/>
    <property type="match status" value="1"/>
</dbReference>